<evidence type="ECO:0000313" key="4">
    <source>
        <dbReference type="Proteomes" id="UP000596427"/>
    </source>
</evidence>
<evidence type="ECO:0000259" key="2">
    <source>
        <dbReference type="SMART" id="SM00363"/>
    </source>
</evidence>
<dbReference type="Gene3D" id="3.10.290.10">
    <property type="entry name" value="RNA-binding S4 domain"/>
    <property type="match status" value="1"/>
</dbReference>
<dbReference type="CDD" id="cd00165">
    <property type="entry name" value="S4"/>
    <property type="match status" value="1"/>
</dbReference>
<evidence type="ECO:0000256" key="1">
    <source>
        <dbReference type="PROSITE-ProRule" id="PRU00182"/>
    </source>
</evidence>
<protein>
    <submittedName>
        <fullName evidence="3">RNA-binding S4 domain-containing protein</fullName>
    </submittedName>
</protein>
<name>A0A974SKJ3_9HYPH</name>
<keyword evidence="4" id="KW-1185">Reference proteome</keyword>
<proteinExistence type="predicted"/>
<accession>A0A974SKJ3</accession>
<dbReference type="SUPFAM" id="SSF55174">
    <property type="entry name" value="Alpha-L RNA-binding motif"/>
    <property type="match status" value="1"/>
</dbReference>
<keyword evidence="1" id="KW-0694">RNA-binding</keyword>
<dbReference type="RefSeq" id="WP_203195453.1">
    <property type="nucleotide sequence ID" value="NZ_CP063362.1"/>
</dbReference>
<evidence type="ECO:0000313" key="3">
    <source>
        <dbReference type="EMBL" id="QRG08542.1"/>
    </source>
</evidence>
<dbReference type="GO" id="GO:0003723">
    <property type="term" value="F:RNA binding"/>
    <property type="evidence" value="ECO:0007669"/>
    <property type="project" value="UniProtKB-KW"/>
</dbReference>
<sequence>MADPADRQRVDRWIWHARVVRTREAAAELVRAGHVRLDGARVTSPSHPVKTGQVLTVALDRQVRLLRVVGFSERRGSATSASALFEEITEV</sequence>
<dbReference type="InterPro" id="IPR036986">
    <property type="entry name" value="S4_RNA-bd_sf"/>
</dbReference>
<dbReference type="EMBL" id="CP063362">
    <property type="protein sequence ID" value="QRG08542.1"/>
    <property type="molecule type" value="Genomic_DNA"/>
</dbReference>
<organism evidence="3 4">
    <name type="scientific">Xanthobacter dioxanivorans</name>
    <dbReference type="NCBI Taxonomy" id="2528964"/>
    <lineage>
        <taxon>Bacteria</taxon>
        <taxon>Pseudomonadati</taxon>
        <taxon>Pseudomonadota</taxon>
        <taxon>Alphaproteobacteria</taxon>
        <taxon>Hyphomicrobiales</taxon>
        <taxon>Xanthobacteraceae</taxon>
        <taxon>Xanthobacter</taxon>
    </lineage>
</organism>
<reference evidence="3 4" key="1">
    <citation type="submission" date="2020-10" db="EMBL/GenBank/DDBJ databases">
        <title>Degradation of 1,4-Dioxane by Xanthobacter sp. YN2, via a Novel Group-2 Soluble Di-Iron Monooxygenase.</title>
        <authorList>
            <person name="Ma F."/>
            <person name="Wang Y."/>
            <person name="Yang J."/>
            <person name="Guo H."/>
            <person name="Su D."/>
            <person name="Yu L."/>
        </authorList>
    </citation>
    <scope>NUCLEOTIDE SEQUENCE [LARGE SCALE GENOMIC DNA]</scope>
    <source>
        <strain evidence="3 4">YN2</strain>
    </source>
</reference>
<gene>
    <name evidence="3" type="ORF">EZH22_09780</name>
</gene>
<feature type="domain" description="RNA-binding S4" evidence="2">
    <location>
        <begin position="8"/>
        <end position="71"/>
    </location>
</feature>
<dbReference type="PROSITE" id="PS50889">
    <property type="entry name" value="S4"/>
    <property type="match status" value="1"/>
</dbReference>
<dbReference type="AlphaFoldDB" id="A0A974SKJ3"/>
<dbReference type="KEGG" id="xdi:EZH22_09780"/>
<dbReference type="Pfam" id="PF01479">
    <property type="entry name" value="S4"/>
    <property type="match status" value="1"/>
</dbReference>
<dbReference type="InterPro" id="IPR002942">
    <property type="entry name" value="S4_RNA-bd"/>
</dbReference>
<dbReference type="Proteomes" id="UP000596427">
    <property type="component" value="Chromosome"/>
</dbReference>
<dbReference type="SMART" id="SM00363">
    <property type="entry name" value="S4"/>
    <property type="match status" value="1"/>
</dbReference>